<feature type="transmembrane region" description="Helical" evidence="1">
    <location>
        <begin position="28"/>
        <end position="47"/>
    </location>
</feature>
<evidence type="ECO:0000256" key="1">
    <source>
        <dbReference type="SAM" id="Phobius"/>
    </source>
</evidence>
<evidence type="ECO:0008006" key="4">
    <source>
        <dbReference type="Google" id="ProtNLM"/>
    </source>
</evidence>
<dbReference type="EMBL" id="AWVH01000045">
    <property type="protein sequence ID" value="ERJ91474.1"/>
    <property type="molecule type" value="Genomic_DNA"/>
</dbReference>
<protein>
    <recommendedName>
        <fullName evidence="4">Protease PrsW family protein</fullName>
    </recommendedName>
</protein>
<feature type="transmembrane region" description="Helical" evidence="1">
    <location>
        <begin position="122"/>
        <end position="147"/>
    </location>
</feature>
<gene>
    <name evidence="2" type="ORF">HMPREF9193_02175</name>
</gene>
<dbReference type="Pfam" id="PF13367">
    <property type="entry name" value="PrsW-protease"/>
    <property type="match status" value="1"/>
</dbReference>
<evidence type="ECO:0000313" key="2">
    <source>
        <dbReference type="EMBL" id="ERJ91474.1"/>
    </source>
</evidence>
<feature type="transmembrane region" description="Helical" evidence="1">
    <location>
        <begin position="97"/>
        <end position="115"/>
    </location>
</feature>
<name>A0ABN0NVY0_TRELE</name>
<dbReference type="InterPro" id="IPR026898">
    <property type="entry name" value="PrsW"/>
</dbReference>
<reference evidence="2 3" key="1">
    <citation type="submission" date="2013-08" db="EMBL/GenBank/DDBJ databases">
        <authorList>
            <person name="Weinstock G."/>
            <person name="Sodergren E."/>
            <person name="Wylie T."/>
            <person name="Fulton L."/>
            <person name="Fulton R."/>
            <person name="Fronick C."/>
            <person name="O'Laughlin M."/>
            <person name="Godfrey J."/>
            <person name="Miner T."/>
            <person name="Herter B."/>
            <person name="Appelbaum E."/>
            <person name="Cordes M."/>
            <person name="Lek S."/>
            <person name="Wollam A."/>
            <person name="Pepin K.H."/>
            <person name="Palsikar V.B."/>
            <person name="Mitreva M."/>
            <person name="Wilson R.K."/>
        </authorList>
    </citation>
    <scope>NUCLEOTIDE SEQUENCE [LARGE SCALE GENOMIC DNA]</scope>
    <source>
        <strain evidence="2 3">ATCC 700332</strain>
    </source>
</reference>
<dbReference type="Proteomes" id="UP000016649">
    <property type="component" value="Unassembled WGS sequence"/>
</dbReference>
<evidence type="ECO:0000313" key="3">
    <source>
        <dbReference type="Proteomes" id="UP000016649"/>
    </source>
</evidence>
<feature type="transmembrane region" description="Helical" evidence="1">
    <location>
        <begin position="59"/>
        <end position="77"/>
    </location>
</feature>
<keyword evidence="1" id="KW-1133">Transmembrane helix</keyword>
<comment type="caution">
    <text evidence="2">The sequence shown here is derived from an EMBL/GenBank/DDBJ whole genome shotgun (WGS) entry which is preliminary data.</text>
</comment>
<feature type="transmembrane region" description="Helical" evidence="1">
    <location>
        <begin position="153"/>
        <end position="176"/>
    </location>
</feature>
<sequence length="233" mass="25941">MQRFTLSSIRFFIAHVQTFCYDRVMKMYITLALCFAPLIVEIVFSLIKISSFRLSQAGWAVAAGFAAIVPIIIVQYILQQTDWFSVSSMPSLLAEALIFNGLIEEAVKMLFLFFLPAKKIKLSVFIACAVIAGGTVGSFEAVMYFVAGTHYSALRLCTAAVLHALCAGLSGIFVWTAKNKTRKRKAQFAAFCAAVFCHGIYNFFAGFNGFLWWFSLAALLFALIQLRSFYTES</sequence>
<accession>A0ABN0NVY0</accession>
<organism evidence="2 3">
    <name type="scientific">Treponema lecithinolyticum ATCC 700332</name>
    <dbReference type="NCBI Taxonomy" id="1321815"/>
    <lineage>
        <taxon>Bacteria</taxon>
        <taxon>Pseudomonadati</taxon>
        <taxon>Spirochaetota</taxon>
        <taxon>Spirochaetia</taxon>
        <taxon>Spirochaetales</taxon>
        <taxon>Treponemataceae</taxon>
        <taxon>Treponema</taxon>
    </lineage>
</organism>
<keyword evidence="1" id="KW-0812">Transmembrane</keyword>
<keyword evidence="3" id="KW-1185">Reference proteome</keyword>
<keyword evidence="1" id="KW-0472">Membrane</keyword>
<feature type="transmembrane region" description="Helical" evidence="1">
    <location>
        <begin position="210"/>
        <end position="230"/>
    </location>
</feature>
<proteinExistence type="predicted"/>
<feature type="transmembrane region" description="Helical" evidence="1">
    <location>
        <begin position="188"/>
        <end position="204"/>
    </location>
</feature>